<protein>
    <submittedName>
        <fullName evidence="5">Maleylacetate reductase</fullName>
    </submittedName>
</protein>
<evidence type="ECO:0000256" key="1">
    <source>
        <dbReference type="ARBA" id="ARBA00007358"/>
    </source>
</evidence>
<dbReference type="EMBL" id="BAAAZN010000005">
    <property type="protein sequence ID" value="GAA3543831.1"/>
    <property type="molecule type" value="Genomic_DNA"/>
</dbReference>
<evidence type="ECO:0000259" key="3">
    <source>
        <dbReference type="Pfam" id="PF00465"/>
    </source>
</evidence>
<dbReference type="InterPro" id="IPR056798">
    <property type="entry name" value="ADH_Fe_C"/>
</dbReference>
<dbReference type="Gene3D" id="3.40.50.1970">
    <property type="match status" value="1"/>
</dbReference>
<evidence type="ECO:0000313" key="6">
    <source>
        <dbReference type="Proteomes" id="UP001500689"/>
    </source>
</evidence>
<feature type="domain" description="Alcohol dehydrogenase iron-type/glycerol dehydrogenase GldA" evidence="3">
    <location>
        <begin position="21"/>
        <end position="161"/>
    </location>
</feature>
<organism evidence="5 6">
    <name type="scientific">Amycolatopsis ultiminotia</name>
    <dbReference type="NCBI Taxonomy" id="543629"/>
    <lineage>
        <taxon>Bacteria</taxon>
        <taxon>Bacillati</taxon>
        <taxon>Actinomycetota</taxon>
        <taxon>Actinomycetes</taxon>
        <taxon>Pseudonocardiales</taxon>
        <taxon>Pseudonocardiaceae</taxon>
        <taxon>Amycolatopsis</taxon>
    </lineage>
</organism>
<keyword evidence="6" id="KW-1185">Reference proteome</keyword>
<evidence type="ECO:0000256" key="2">
    <source>
        <dbReference type="ARBA" id="ARBA00023002"/>
    </source>
</evidence>
<evidence type="ECO:0000259" key="4">
    <source>
        <dbReference type="Pfam" id="PF25137"/>
    </source>
</evidence>
<dbReference type="RefSeq" id="WP_344859820.1">
    <property type="nucleotide sequence ID" value="NZ_BAAAZN010000005.1"/>
</dbReference>
<feature type="domain" description="Fe-containing alcohol dehydrogenase-like C-terminal" evidence="4">
    <location>
        <begin position="172"/>
        <end position="325"/>
    </location>
</feature>
<comment type="similarity">
    <text evidence="1">Belongs to the iron-containing alcohol dehydrogenase family.</text>
</comment>
<accession>A0ABP6W174</accession>
<dbReference type="PANTHER" id="PTHR11496:SF102">
    <property type="entry name" value="ALCOHOL DEHYDROGENASE 4"/>
    <property type="match status" value="1"/>
</dbReference>
<dbReference type="InterPro" id="IPR039697">
    <property type="entry name" value="Alcohol_dehydrogenase_Fe"/>
</dbReference>
<name>A0ABP6W174_9PSEU</name>
<dbReference type="Pfam" id="PF00465">
    <property type="entry name" value="Fe-ADH"/>
    <property type="match status" value="1"/>
</dbReference>
<dbReference type="Pfam" id="PF25137">
    <property type="entry name" value="ADH_Fe_C"/>
    <property type="match status" value="1"/>
</dbReference>
<evidence type="ECO:0000313" key="5">
    <source>
        <dbReference type="EMBL" id="GAA3543831.1"/>
    </source>
</evidence>
<dbReference type="PANTHER" id="PTHR11496">
    <property type="entry name" value="ALCOHOL DEHYDROGENASE"/>
    <property type="match status" value="1"/>
</dbReference>
<keyword evidence="2" id="KW-0560">Oxidoreductase</keyword>
<sequence>MTVHHSVSLPPFGYAHPHRIVRFGCGVLSEIGDILDQLDRSRALVLCTPSGRQPAEQIREVLRSRVVAMSDDVRARVPIDAVDTACRTAESADADVLVALGGGSAIGLAKGVAARTALPVVAVPTTYSGSEMTSIYGVSEGGRKQGGFNPVVAPRAILYDPELTYALPAALTASTGMNALAQAIGSLSTRDSSPVSALFAAEGIRRLIAALPRCVNDSQDTDARTEALLGSHFCGWALSLAGLSAHHDLAHALGDLTQLPHASVHAALLPQTTYWASRRHPGAGATLRTALATDDPAGRVYDLLGELGIPPGLSQLDLTWDAFAAARETLYRELPERWRDEDRAELGDLLVRTHRGTRPPTTAPERNEE</sequence>
<dbReference type="Proteomes" id="UP001500689">
    <property type="component" value="Unassembled WGS sequence"/>
</dbReference>
<gene>
    <name evidence="5" type="ORF">GCM10022222_29370</name>
</gene>
<dbReference type="InterPro" id="IPR001670">
    <property type="entry name" value="ADH_Fe/GldA"/>
</dbReference>
<reference evidence="6" key="1">
    <citation type="journal article" date="2019" name="Int. J. Syst. Evol. Microbiol.">
        <title>The Global Catalogue of Microorganisms (GCM) 10K type strain sequencing project: providing services to taxonomists for standard genome sequencing and annotation.</title>
        <authorList>
            <consortium name="The Broad Institute Genomics Platform"/>
            <consortium name="The Broad Institute Genome Sequencing Center for Infectious Disease"/>
            <person name="Wu L."/>
            <person name="Ma J."/>
        </authorList>
    </citation>
    <scope>NUCLEOTIDE SEQUENCE [LARGE SCALE GENOMIC DNA]</scope>
    <source>
        <strain evidence="6">JCM 16898</strain>
    </source>
</reference>
<proteinExistence type="inferred from homology"/>
<dbReference type="SUPFAM" id="SSF56796">
    <property type="entry name" value="Dehydroquinate synthase-like"/>
    <property type="match status" value="1"/>
</dbReference>
<comment type="caution">
    <text evidence="5">The sequence shown here is derived from an EMBL/GenBank/DDBJ whole genome shotgun (WGS) entry which is preliminary data.</text>
</comment>
<dbReference type="Gene3D" id="1.20.1090.10">
    <property type="entry name" value="Dehydroquinate synthase-like - alpha domain"/>
    <property type="match status" value="1"/>
</dbReference>